<keyword evidence="7 10" id="KW-0238">DNA-binding</keyword>
<dbReference type="EC" id="3.1.-.-" evidence="10"/>
<dbReference type="PANTHER" id="PTHR34353">
    <property type="entry name" value="CRISPR-ASSOCIATED ENDONUCLEASE CAS1 1"/>
    <property type="match status" value="1"/>
</dbReference>
<accession>A0A6I4RQH9</accession>
<feature type="binding site" evidence="10">
    <location>
        <position position="237"/>
    </location>
    <ligand>
        <name>Mn(2+)</name>
        <dbReference type="ChEBI" id="CHEBI:29035"/>
    </ligand>
</feature>
<dbReference type="CDD" id="cd09634">
    <property type="entry name" value="Cas1_I-II-III"/>
    <property type="match status" value="1"/>
</dbReference>
<comment type="similarity">
    <text evidence="10">Belongs to the CRISPR-associated endonuclease Cas1 family.</text>
</comment>
<keyword evidence="4 10" id="KW-0378">Hydrolase</keyword>
<dbReference type="NCBIfam" id="TIGR03639">
    <property type="entry name" value="cas1_NMENI"/>
    <property type="match status" value="1"/>
</dbReference>
<organism evidence="11 12">
    <name type="scientific">Francisella tularensis</name>
    <dbReference type="NCBI Taxonomy" id="263"/>
    <lineage>
        <taxon>Bacteria</taxon>
        <taxon>Pseudomonadati</taxon>
        <taxon>Pseudomonadota</taxon>
        <taxon>Gammaproteobacteria</taxon>
        <taxon>Thiotrichales</taxon>
        <taxon>Francisellaceae</taxon>
        <taxon>Francisella</taxon>
    </lineage>
</organism>
<comment type="function">
    <text evidence="10">CRISPR (clustered regularly interspaced short palindromic repeat), is an adaptive immune system that provides protection against mobile genetic elements (viruses, transposable elements and conjugative plasmids). CRISPR clusters contain spacers, sequences complementary to antecedent mobile elements, and target invading nucleic acids. CRISPR clusters are transcribed and processed into CRISPR RNA (crRNA). Acts as a dsDNA endonuclease. Involved in the integration of spacer DNA into the CRISPR cassette.</text>
</comment>
<dbReference type="AlphaFoldDB" id="A0A6I4RQH9"/>
<protein>
    <recommendedName>
        <fullName evidence="10">CRISPR-associated endonuclease Cas1</fullName>
        <ecNumber evidence="10">3.1.-.-</ecNumber>
    </recommendedName>
</protein>
<dbReference type="SMR" id="A0A6I4RQH9"/>
<evidence type="ECO:0000313" key="12">
    <source>
        <dbReference type="Proteomes" id="UP000469081"/>
    </source>
</evidence>
<evidence type="ECO:0000256" key="4">
    <source>
        <dbReference type="ARBA" id="ARBA00022801"/>
    </source>
</evidence>
<dbReference type="InterPro" id="IPR019855">
    <property type="entry name" value="CRISPR-assoc_Cas1_NMENI"/>
</dbReference>
<keyword evidence="5 10" id="KW-0460">Magnesium</keyword>
<feature type="binding site" evidence="10">
    <location>
        <position position="157"/>
    </location>
    <ligand>
        <name>Mn(2+)</name>
        <dbReference type="ChEBI" id="CHEBI:29035"/>
    </ligand>
</feature>
<reference evidence="11 12" key="1">
    <citation type="submission" date="2019-06" db="EMBL/GenBank/DDBJ databases">
        <title>Phylogeography and genetic diversity of Francisella tularensis subsp. holarctica in France (1947-2018).</title>
        <authorList>
            <person name="Kevin M."/>
            <person name="Madani N."/>
            <person name="Maurin M."/>
        </authorList>
    </citation>
    <scope>NUCLEOTIDE SEQUENCE [LARGE SCALE GENOMIC DNA]</scope>
    <source>
        <strain evidence="11 12">ATCC 15482</strain>
    </source>
</reference>
<keyword evidence="1 10" id="KW-0540">Nuclease</keyword>
<dbReference type="NCBIfam" id="TIGR00287">
    <property type="entry name" value="cas1"/>
    <property type="match status" value="1"/>
</dbReference>
<dbReference type="RefSeq" id="WP_003033605.1">
    <property type="nucleotide sequence ID" value="NZ_VJEZ01000011.1"/>
</dbReference>
<dbReference type="HAMAP" id="MF_01470">
    <property type="entry name" value="Cas1"/>
    <property type="match status" value="1"/>
</dbReference>
<dbReference type="EMBL" id="VJEZ01000011">
    <property type="protein sequence ID" value="MWZ40477.1"/>
    <property type="molecule type" value="Genomic_DNA"/>
</dbReference>
<evidence type="ECO:0000256" key="5">
    <source>
        <dbReference type="ARBA" id="ARBA00022842"/>
    </source>
</evidence>
<dbReference type="GO" id="GO:0043571">
    <property type="term" value="P:maintenance of CRISPR repeat elements"/>
    <property type="evidence" value="ECO:0007669"/>
    <property type="project" value="UniProtKB-UniRule"/>
</dbReference>
<keyword evidence="2 10" id="KW-0479">Metal-binding</keyword>
<evidence type="ECO:0000256" key="10">
    <source>
        <dbReference type="HAMAP-Rule" id="MF_01470"/>
    </source>
</evidence>
<dbReference type="GO" id="GO:0016787">
    <property type="term" value="F:hydrolase activity"/>
    <property type="evidence" value="ECO:0007669"/>
    <property type="project" value="UniProtKB-KW"/>
</dbReference>
<evidence type="ECO:0000256" key="7">
    <source>
        <dbReference type="ARBA" id="ARBA00023125"/>
    </source>
</evidence>
<comment type="subunit">
    <text evidence="9 10">Homodimer, forms a heterotetramer with a Cas2 homodimer.</text>
</comment>
<evidence type="ECO:0000256" key="1">
    <source>
        <dbReference type="ARBA" id="ARBA00022722"/>
    </source>
</evidence>
<dbReference type="Pfam" id="PF01867">
    <property type="entry name" value="Cas_Cas1"/>
    <property type="match status" value="1"/>
</dbReference>
<dbReference type="GO" id="GO:0051607">
    <property type="term" value="P:defense response to virus"/>
    <property type="evidence" value="ECO:0007669"/>
    <property type="project" value="UniProtKB-UniRule"/>
</dbReference>
<sequence>MKHLIISEYGIYLGLESGRLVVKNKDDKKYFPLNRLATLSIAKKGVSFSSDLVEQFSLRGIKLFFLDFRGVAHSMLVGANQHAVVQARINQYRYIDRNALTLSIKLIAAKIKNQRATLNYFNKHHKSINLLNAIEELKRVAQLIKNAKTLNDVLGYEGYAANIYFSSLAKDKFLSASFANREGRGSQEIANSMLNFGYAILSSYILNAITNAGLEPYLGFLHQKRPGKMSLVLDLMEEYRAWVVDRVVIKLREQYKNKQYIDTKLKSILISEIQATIAKKYIYNGKKLKLEHIIQRQVYRLSGEFAGEHNYKPYIFKW</sequence>
<dbReference type="InterPro" id="IPR002729">
    <property type="entry name" value="CRISPR-assoc_Cas1"/>
</dbReference>
<gene>
    <name evidence="10 11" type="primary">cas1</name>
    <name evidence="11" type="ORF">FNC33_08010</name>
</gene>
<keyword evidence="8 10" id="KW-0464">Manganese</keyword>
<name>A0A6I4RQH9_FRATU</name>
<comment type="caution">
    <text evidence="11">The sequence shown here is derived from an EMBL/GenBank/DDBJ whole genome shotgun (WGS) entry which is preliminary data.</text>
</comment>
<evidence type="ECO:0000256" key="8">
    <source>
        <dbReference type="ARBA" id="ARBA00023211"/>
    </source>
</evidence>
<evidence type="ECO:0000256" key="9">
    <source>
        <dbReference type="ARBA" id="ARBA00038592"/>
    </source>
</evidence>
<proteinExistence type="inferred from homology"/>
<dbReference type="InterPro" id="IPR042211">
    <property type="entry name" value="CRISPR-assoc_Cas1_N"/>
</dbReference>
<keyword evidence="3 10" id="KW-0255">Endonuclease</keyword>
<dbReference type="GO" id="GO:0003677">
    <property type="term" value="F:DNA binding"/>
    <property type="evidence" value="ECO:0007669"/>
    <property type="project" value="UniProtKB-KW"/>
</dbReference>
<evidence type="ECO:0000256" key="6">
    <source>
        <dbReference type="ARBA" id="ARBA00023118"/>
    </source>
</evidence>
<evidence type="ECO:0000256" key="2">
    <source>
        <dbReference type="ARBA" id="ARBA00022723"/>
    </source>
</evidence>
<dbReference type="GO" id="GO:0004520">
    <property type="term" value="F:DNA endonuclease activity"/>
    <property type="evidence" value="ECO:0007669"/>
    <property type="project" value="InterPro"/>
</dbReference>
<dbReference type="InterPro" id="IPR050646">
    <property type="entry name" value="Cas1"/>
</dbReference>
<dbReference type="PANTHER" id="PTHR34353:SF2">
    <property type="entry name" value="CRISPR-ASSOCIATED ENDONUCLEASE CAS1 1"/>
    <property type="match status" value="1"/>
</dbReference>
<dbReference type="Gene3D" id="3.100.10.20">
    <property type="entry name" value="CRISPR-associated endonuclease Cas1, N-terminal domain"/>
    <property type="match status" value="1"/>
</dbReference>
<dbReference type="Gene3D" id="1.20.120.920">
    <property type="entry name" value="CRISPR-associated endonuclease Cas1, C-terminal domain"/>
    <property type="match status" value="1"/>
</dbReference>
<comment type="cofactor">
    <cofactor evidence="10">
        <name>Mg(2+)</name>
        <dbReference type="ChEBI" id="CHEBI:18420"/>
    </cofactor>
    <cofactor evidence="10">
        <name>Mn(2+)</name>
        <dbReference type="ChEBI" id="CHEBI:29035"/>
    </cofactor>
</comment>
<keyword evidence="6 10" id="KW-0051">Antiviral defense</keyword>
<dbReference type="InterPro" id="IPR042206">
    <property type="entry name" value="CRISPR-assoc_Cas1_C"/>
</dbReference>
<feature type="binding site" evidence="10">
    <location>
        <position position="222"/>
    </location>
    <ligand>
        <name>Mn(2+)</name>
        <dbReference type="ChEBI" id="CHEBI:29035"/>
    </ligand>
</feature>
<evidence type="ECO:0000313" key="11">
    <source>
        <dbReference type="EMBL" id="MWZ40477.1"/>
    </source>
</evidence>
<evidence type="ECO:0000256" key="3">
    <source>
        <dbReference type="ARBA" id="ARBA00022759"/>
    </source>
</evidence>
<dbReference type="GO" id="GO:0046872">
    <property type="term" value="F:metal ion binding"/>
    <property type="evidence" value="ECO:0007669"/>
    <property type="project" value="UniProtKB-UniRule"/>
</dbReference>
<dbReference type="Proteomes" id="UP000469081">
    <property type="component" value="Unassembled WGS sequence"/>
</dbReference>